<keyword evidence="3 6" id="KW-0812">Transmembrane</keyword>
<evidence type="ECO:0000259" key="7">
    <source>
        <dbReference type="PROSITE" id="PS50850"/>
    </source>
</evidence>
<dbReference type="EMBL" id="JBICBM010000022">
    <property type="protein sequence ID" value="MFF9886692.1"/>
    <property type="molecule type" value="Genomic_DNA"/>
</dbReference>
<dbReference type="InterPro" id="IPR011701">
    <property type="entry name" value="MFS"/>
</dbReference>
<feature type="transmembrane region" description="Helical" evidence="6">
    <location>
        <begin position="298"/>
        <end position="316"/>
    </location>
</feature>
<dbReference type="PROSITE" id="PS50850">
    <property type="entry name" value="MFS"/>
    <property type="match status" value="1"/>
</dbReference>
<dbReference type="CDD" id="cd17319">
    <property type="entry name" value="MFS_ExuT_GudP_like"/>
    <property type="match status" value="1"/>
</dbReference>
<comment type="subcellular location">
    <subcellularLocation>
        <location evidence="1">Cell membrane</location>
        <topology evidence="1">Multi-pass membrane protein</topology>
    </subcellularLocation>
</comment>
<dbReference type="Proteomes" id="UP001603418">
    <property type="component" value="Unassembled WGS sequence"/>
</dbReference>
<comment type="caution">
    <text evidence="8">The sequence shown here is derived from an EMBL/GenBank/DDBJ whole genome shotgun (WGS) entry which is preliminary data.</text>
</comment>
<dbReference type="InterPro" id="IPR020846">
    <property type="entry name" value="MFS_dom"/>
</dbReference>
<feature type="domain" description="Major facilitator superfamily (MFS) profile" evidence="7">
    <location>
        <begin position="30"/>
        <end position="442"/>
    </location>
</feature>
<reference evidence="8 9" key="1">
    <citation type="submission" date="2024-10" db="EMBL/GenBank/DDBJ databases">
        <title>The Natural Products Discovery Center: Release of the First 8490 Sequenced Strains for Exploring Actinobacteria Biosynthetic Diversity.</title>
        <authorList>
            <person name="Kalkreuter E."/>
            <person name="Kautsar S.A."/>
            <person name="Yang D."/>
            <person name="Bader C.D."/>
            <person name="Teijaro C.N."/>
            <person name="Fluegel L."/>
            <person name="Davis C.M."/>
            <person name="Simpson J.R."/>
            <person name="Lauterbach L."/>
            <person name="Steele A.D."/>
            <person name="Gui C."/>
            <person name="Meng S."/>
            <person name="Li G."/>
            <person name="Viehrig K."/>
            <person name="Ye F."/>
            <person name="Su P."/>
            <person name="Kiefer A.F."/>
            <person name="Nichols A."/>
            <person name="Cepeda A.J."/>
            <person name="Yan W."/>
            <person name="Fan B."/>
            <person name="Jiang Y."/>
            <person name="Adhikari A."/>
            <person name="Zheng C.-J."/>
            <person name="Schuster L."/>
            <person name="Cowan T.M."/>
            <person name="Smanski M.J."/>
            <person name="Chevrette M.G."/>
            <person name="De Carvalho L.P.S."/>
            <person name="Shen B."/>
        </authorList>
    </citation>
    <scope>NUCLEOTIDE SEQUENCE [LARGE SCALE GENOMIC DNA]</scope>
    <source>
        <strain evidence="8 9">NPDC013366</strain>
    </source>
</reference>
<feature type="transmembrane region" description="Helical" evidence="6">
    <location>
        <begin position="384"/>
        <end position="406"/>
    </location>
</feature>
<evidence type="ECO:0000256" key="3">
    <source>
        <dbReference type="ARBA" id="ARBA00022692"/>
    </source>
</evidence>
<evidence type="ECO:0000256" key="2">
    <source>
        <dbReference type="ARBA" id="ARBA00022448"/>
    </source>
</evidence>
<keyword evidence="9" id="KW-1185">Reference proteome</keyword>
<feature type="transmembrane region" description="Helical" evidence="6">
    <location>
        <begin position="21"/>
        <end position="40"/>
    </location>
</feature>
<sequence length="458" mass="49473">MAVQSTERTGTGPQRSPADRAVIRKVTVRLVPILILLNFVNYVDRVNVGFAATPLSNDLALTSAAYGLGAGIFFIGYFLFEVPSNVMMHRLGARVWLTRIILSWGLVVIGTAFVQGERSFIAVRFLLGVAEAGFFPGILLYLTYWFPARERARVFSLFFLSVPLATVLGAPLSALILQYVRIGDIEPWRVMFFVEGLPAVTLAFVVIKYLPSRPAGAHWLTPDEADRLALIIEKDRAATRASKAHVRGRDVLKNPRVLGLIAVFFGIIYGFYAISFFLTKVIEGLQQRFGTHYSPFEVGLITAIPCAFATIAMLLWSRHSDRTGERAWHVALPCLVGALGVGVALHLGSVFLIVGALSVAAVGIYSAIPPFWQIPTLWLTEAAAAVGLALVNSIGNLAGFAAPYLTGWIHDATGGFETAMFVISGALVGAAVLVVAIAPRRRAEPTPPEVLALSVPSS</sequence>
<evidence type="ECO:0000313" key="9">
    <source>
        <dbReference type="Proteomes" id="UP001603418"/>
    </source>
</evidence>
<evidence type="ECO:0000256" key="5">
    <source>
        <dbReference type="ARBA" id="ARBA00023136"/>
    </source>
</evidence>
<dbReference type="Pfam" id="PF07690">
    <property type="entry name" value="MFS_1"/>
    <property type="match status" value="1"/>
</dbReference>
<dbReference type="Gene3D" id="1.20.1250.20">
    <property type="entry name" value="MFS general substrate transporter like domains"/>
    <property type="match status" value="2"/>
</dbReference>
<feature type="transmembrane region" description="Helical" evidence="6">
    <location>
        <begin position="257"/>
        <end position="278"/>
    </location>
</feature>
<feature type="transmembrane region" description="Helical" evidence="6">
    <location>
        <begin position="92"/>
        <end position="114"/>
    </location>
</feature>
<feature type="transmembrane region" description="Helical" evidence="6">
    <location>
        <begin position="60"/>
        <end position="80"/>
    </location>
</feature>
<feature type="transmembrane region" description="Helical" evidence="6">
    <location>
        <begin position="418"/>
        <end position="438"/>
    </location>
</feature>
<feature type="transmembrane region" description="Helical" evidence="6">
    <location>
        <begin position="154"/>
        <end position="176"/>
    </location>
</feature>
<feature type="transmembrane region" description="Helical" evidence="6">
    <location>
        <begin position="328"/>
        <end position="345"/>
    </location>
</feature>
<proteinExistence type="predicted"/>
<accession>A0ABW6Z6B6</accession>
<name>A0ABW6Z6B6_9ACTN</name>
<gene>
    <name evidence="8" type="ORF">ACF1HC_34655</name>
</gene>
<keyword evidence="5 6" id="KW-0472">Membrane</keyword>
<organism evidence="8 9">
    <name type="scientific">Streptomyces eurythermus</name>
    <dbReference type="NCBI Taxonomy" id="42237"/>
    <lineage>
        <taxon>Bacteria</taxon>
        <taxon>Bacillati</taxon>
        <taxon>Actinomycetota</taxon>
        <taxon>Actinomycetes</taxon>
        <taxon>Kitasatosporales</taxon>
        <taxon>Streptomycetaceae</taxon>
        <taxon>Streptomyces</taxon>
    </lineage>
</organism>
<dbReference type="RefSeq" id="WP_037702660.1">
    <property type="nucleotide sequence ID" value="NZ_JBFACJ010000013.1"/>
</dbReference>
<dbReference type="PANTHER" id="PTHR43791:SF36">
    <property type="entry name" value="TRANSPORTER, PUTATIVE (AFU_ORTHOLOGUE AFUA_6G08340)-RELATED"/>
    <property type="match status" value="1"/>
</dbReference>
<dbReference type="SUPFAM" id="SSF103473">
    <property type="entry name" value="MFS general substrate transporter"/>
    <property type="match status" value="1"/>
</dbReference>
<protein>
    <submittedName>
        <fullName evidence="8">MFS transporter</fullName>
    </submittedName>
</protein>
<feature type="transmembrane region" description="Helical" evidence="6">
    <location>
        <begin position="120"/>
        <end position="142"/>
    </location>
</feature>
<dbReference type="PANTHER" id="PTHR43791">
    <property type="entry name" value="PERMEASE-RELATED"/>
    <property type="match status" value="1"/>
</dbReference>
<feature type="transmembrane region" description="Helical" evidence="6">
    <location>
        <begin position="188"/>
        <end position="210"/>
    </location>
</feature>
<evidence type="ECO:0000256" key="4">
    <source>
        <dbReference type="ARBA" id="ARBA00022989"/>
    </source>
</evidence>
<keyword evidence="2" id="KW-0813">Transport</keyword>
<feature type="transmembrane region" description="Helical" evidence="6">
    <location>
        <begin position="351"/>
        <end position="372"/>
    </location>
</feature>
<evidence type="ECO:0000256" key="6">
    <source>
        <dbReference type="SAM" id="Phobius"/>
    </source>
</evidence>
<evidence type="ECO:0000313" key="8">
    <source>
        <dbReference type="EMBL" id="MFF9886692.1"/>
    </source>
</evidence>
<dbReference type="InterPro" id="IPR036259">
    <property type="entry name" value="MFS_trans_sf"/>
</dbReference>
<evidence type="ECO:0000256" key="1">
    <source>
        <dbReference type="ARBA" id="ARBA00004651"/>
    </source>
</evidence>
<keyword evidence="4 6" id="KW-1133">Transmembrane helix</keyword>